<proteinExistence type="predicted"/>
<dbReference type="PROSITE" id="PS51078">
    <property type="entry name" value="ICLR_ED"/>
    <property type="match status" value="1"/>
</dbReference>
<sequence length="252" mass="28571">MSERVPMNSTKKLFRIVEELRERNGARVSELATSLDLPKSTIHRHLKTLEKLEYAMKAGDIYHVGSQFLYVGTAVHNRESAYAHIEPRIKELASETEERVQFMIEEHGYMIYVHRETGAHAVQTNTQLGKQMPIHATSGGKAILAEMTDEEVSDIIERRGLPKITENTITDEGEFFDELQEIRENGVSYNDQEYIDGLRSVSVPVVKPSGRPLGAIGISGPLNRFKDDIYRQELPDKLLGVVNEVELNMKYS</sequence>
<gene>
    <name evidence="6" type="ORF">KTS37_18220</name>
</gene>
<dbReference type="InterPro" id="IPR005471">
    <property type="entry name" value="Tscrpt_reg_IclR_N"/>
</dbReference>
<dbReference type="InterPro" id="IPR014757">
    <property type="entry name" value="Tscrpt_reg_IclR_C"/>
</dbReference>
<keyword evidence="2" id="KW-0238">DNA-binding</keyword>
<dbReference type="AlphaFoldDB" id="A0AA41G4Z6"/>
<dbReference type="GO" id="GO:0003700">
    <property type="term" value="F:DNA-binding transcription factor activity"/>
    <property type="evidence" value="ECO:0007669"/>
    <property type="project" value="TreeGrafter"/>
</dbReference>
<evidence type="ECO:0000256" key="1">
    <source>
        <dbReference type="ARBA" id="ARBA00023015"/>
    </source>
</evidence>
<keyword evidence="7" id="KW-1185">Reference proteome</keyword>
<dbReference type="Pfam" id="PF01614">
    <property type="entry name" value="IclR_C"/>
    <property type="match status" value="1"/>
</dbReference>
<feature type="domain" description="HTH iclR-type" evidence="4">
    <location>
        <begin position="7"/>
        <end position="66"/>
    </location>
</feature>
<dbReference type="CDD" id="cd00090">
    <property type="entry name" value="HTH_ARSR"/>
    <property type="match status" value="1"/>
</dbReference>
<dbReference type="Gene3D" id="1.10.10.10">
    <property type="entry name" value="Winged helix-like DNA-binding domain superfamily/Winged helix DNA-binding domain"/>
    <property type="match status" value="1"/>
</dbReference>
<dbReference type="SMART" id="SM00346">
    <property type="entry name" value="HTH_ICLR"/>
    <property type="match status" value="1"/>
</dbReference>
<dbReference type="PROSITE" id="PS51077">
    <property type="entry name" value="HTH_ICLR"/>
    <property type="match status" value="1"/>
</dbReference>
<evidence type="ECO:0000259" key="5">
    <source>
        <dbReference type="PROSITE" id="PS51078"/>
    </source>
</evidence>
<protein>
    <submittedName>
        <fullName evidence="6">IclR family transcriptional regulator</fullName>
    </submittedName>
</protein>
<reference evidence="6" key="1">
    <citation type="submission" date="2021-06" db="EMBL/GenBank/DDBJ databases">
        <title>New haloarchaea isolates fom saline soil.</title>
        <authorList>
            <person name="Duran-Viseras A."/>
            <person name="Sanchez-Porro C.S."/>
            <person name="Ventosa A."/>
        </authorList>
    </citation>
    <scope>NUCLEOTIDE SEQUENCE</scope>
    <source>
        <strain evidence="6">JCM 18369</strain>
    </source>
</reference>
<name>A0AA41G4Z6_9EURY</name>
<keyword evidence="1" id="KW-0805">Transcription regulation</keyword>
<dbReference type="InterPro" id="IPR050707">
    <property type="entry name" value="HTH_MetabolicPath_Reg"/>
</dbReference>
<dbReference type="InterPro" id="IPR036388">
    <property type="entry name" value="WH-like_DNA-bd_sf"/>
</dbReference>
<dbReference type="SUPFAM" id="SSF55781">
    <property type="entry name" value="GAF domain-like"/>
    <property type="match status" value="1"/>
</dbReference>
<comment type="caution">
    <text evidence="6">The sequence shown here is derived from an EMBL/GenBank/DDBJ whole genome shotgun (WGS) entry which is preliminary data.</text>
</comment>
<dbReference type="Gene3D" id="3.30.450.40">
    <property type="match status" value="1"/>
</dbReference>
<evidence type="ECO:0000256" key="3">
    <source>
        <dbReference type="ARBA" id="ARBA00023163"/>
    </source>
</evidence>
<keyword evidence="3" id="KW-0804">Transcription</keyword>
<dbReference type="Proteomes" id="UP001166304">
    <property type="component" value="Unassembled WGS sequence"/>
</dbReference>
<evidence type="ECO:0000313" key="6">
    <source>
        <dbReference type="EMBL" id="MBV0903724.1"/>
    </source>
</evidence>
<dbReference type="SUPFAM" id="SSF46785">
    <property type="entry name" value="Winged helix' DNA-binding domain"/>
    <property type="match status" value="1"/>
</dbReference>
<organism evidence="6 7">
    <name type="scientific">Haloarcula salina</name>
    <dbReference type="NCBI Taxonomy" id="1429914"/>
    <lineage>
        <taxon>Archaea</taxon>
        <taxon>Methanobacteriati</taxon>
        <taxon>Methanobacteriota</taxon>
        <taxon>Stenosarchaea group</taxon>
        <taxon>Halobacteria</taxon>
        <taxon>Halobacteriales</taxon>
        <taxon>Haloarculaceae</taxon>
        <taxon>Haloarcula</taxon>
    </lineage>
</organism>
<accession>A0AA41G4Z6</accession>
<evidence type="ECO:0000259" key="4">
    <source>
        <dbReference type="PROSITE" id="PS51077"/>
    </source>
</evidence>
<dbReference type="InterPro" id="IPR036390">
    <property type="entry name" value="WH_DNA-bd_sf"/>
</dbReference>
<dbReference type="Pfam" id="PF09339">
    <property type="entry name" value="HTH_IclR"/>
    <property type="match status" value="1"/>
</dbReference>
<dbReference type="InterPro" id="IPR011991">
    <property type="entry name" value="ArsR-like_HTH"/>
</dbReference>
<dbReference type="GO" id="GO:0045892">
    <property type="term" value="P:negative regulation of DNA-templated transcription"/>
    <property type="evidence" value="ECO:0007669"/>
    <property type="project" value="TreeGrafter"/>
</dbReference>
<dbReference type="RefSeq" id="WP_206673735.1">
    <property type="nucleotide sequence ID" value="NZ_JAHQXE010000007.1"/>
</dbReference>
<dbReference type="PANTHER" id="PTHR30136:SF35">
    <property type="entry name" value="HTH-TYPE TRANSCRIPTIONAL REGULATOR RV1719"/>
    <property type="match status" value="1"/>
</dbReference>
<evidence type="ECO:0000256" key="2">
    <source>
        <dbReference type="ARBA" id="ARBA00023125"/>
    </source>
</evidence>
<dbReference type="GO" id="GO:0003677">
    <property type="term" value="F:DNA binding"/>
    <property type="evidence" value="ECO:0007669"/>
    <property type="project" value="UniProtKB-KW"/>
</dbReference>
<dbReference type="PANTHER" id="PTHR30136">
    <property type="entry name" value="HELIX-TURN-HELIX TRANSCRIPTIONAL REGULATOR, ICLR FAMILY"/>
    <property type="match status" value="1"/>
</dbReference>
<feature type="domain" description="IclR-ED" evidence="5">
    <location>
        <begin position="67"/>
        <end position="251"/>
    </location>
</feature>
<dbReference type="InterPro" id="IPR029016">
    <property type="entry name" value="GAF-like_dom_sf"/>
</dbReference>
<dbReference type="EMBL" id="JAHQXE010000007">
    <property type="protein sequence ID" value="MBV0903724.1"/>
    <property type="molecule type" value="Genomic_DNA"/>
</dbReference>
<evidence type="ECO:0000313" key="7">
    <source>
        <dbReference type="Proteomes" id="UP001166304"/>
    </source>
</evidence>